<evidence type="ECO:0000313" key="12">
    <source>
        <dbReference type="Proteomes" id="UP000006755"/>
    </source>
</evidence>
<dbReference type="InterPro" id="IPR006685">
    <property type="entry name" value="MscS_channel_2nd"/>
</dbReference>
<dbReference type="Gene3D" id="2.30.30.60">
    <property type="match status" value="1"/>
</dbReference>
<gene>
    <name evidence="11" type="ORF">B3C1_13938</name>
</gene>
<dbReference type="PANTHER" id="PTHR30221">
    <property type="entry name" value="SMALL-CONDUCTANCE MECHANOSENSITIVE CHANNEL"/>
    <property type="match status" value="1"/>
</dbReference>
<dbReference type="GO" id="GO:0005886">
    <property type="term" value="C:plasma membrane"/>
    <property type="evidence" value="ECO:0007669"/>
    <property type="project" value="UniProtKB-SubCell"/>
</dbReference>
<comment type="subunit">
    <text evidence="7">Homoheptamer.</text>
</comment>
<dbReference type="Gene3D" id="1.10.287.1260">
    <property type="match status" value="1"/>
</dbReference>
<feature type="transmembrane region" description="Helical" evidence="7">
    <location>
        <begin position="91"/>
        <end position="121"/>
    </location>
</feature>
<dbReference type="SUPFAM" id="SSF82861">
    <property type="entry name" value="Mechanosensitive channel protein MscS (YggB), transmembrane region"/>
    <property type="match status" value="1"/>
</dbReference>
<dbReference type="GO" id="GO:0008381">
    <property type="term" value="F:mechanosensitive monoatomic ion channel activity"/>
    <property type="evidence" value="ECO:0007669"/>
    <property type="project" value="InterPro"/>
</dbReference>
<dbReference type="PANTHER" id="PTHR30221:SF1">
    <property type="entry name" value="SMALL-CONDUCTANCE MECHANOSENSITIVE CHANNEL"/>
    <property type="match status" value="1"/>
</dbReference>
<dbReference type="eggNOG" id="COG0668">
    <property type="taxonomic scope" value="Bacteria"/>
</dbReference>
<dbReference type="InterPro" id="IPR045275">
    <property type="entry name" value="MscS_archaea/bacteria_type"/>
</dbReference>
<dbReference type="InterPro" id="IPR023408">
    <property type="entry name" value="MscS_beta-dom_sf"/>
</dbReference>
<comment type="caution">
    <text evidence="11">The sequence shown here is derived from an EMBL/GenBank/DDBJ whole genome shotgun (WGS) entry which is preliminary data.</text>
</comment>
<keyword evidence="4 7" id="KW-0812">Transmembrane</keyword>
<keyword evidence="3" id="KW-1003">Cell membrane</keyword>
<name>K2JJF3_9GAMM</name>
<evidence type="ECO:0000259" key="9">
    <source>
        <dbReference type="Pfam" id="PF21082"/>
    </source>
</evidence>
<keyword evidence="7" id="KW-0406">Ion transport</keyword>
<dbReference type="STRING" id="745411.B3C1_13938"/>
<dbReference type="InterPro" id="IPR011014">
    <property type="entry name" value="MscS_channel_TM-2"/>
</dbReference>
<dbReference type="SUPFAM" id="SSF82689">
    <property type="entry name" value="Mechanosensitive channel protein MscS (YggB), C-terminal domain"/>
    <property type="match status" value="1"/>
</dbReference>
<dbReference type="Proteomes" id="UP000006755">
    <property type="component" value="Unassembled WGS sequence"/>
</dbReference>
<dbReference type="InterPro" id="IPR010920">
    <property type="entry name" value="LSM_dom_sf"/>
</dbReference>
<dbReference type="PATRIC" id="fig|745411.4.peg.2749"/>
<dbReference type="InterPro" id="IPR049278">
    <property type="entry name" value="MS_channel_C"/>
</dbReference>
<evidence type="ECO:0000313" key="11">
    <source>
        <dbReference type="EMBL" id="EKE70644.1"/>
    </source>
</evidence>
<dbReference type="InterPro" id="IPR011066">
    <property type="entry name" value="MscS_channel_C_sf"/>
</dbReference>
<dbReference type="SUPFAM" id="SSF50182">
    <property type="entry name" value="Sm-like ribonucleoproteins"/>
    <property type="match status" value="1"/>
</dbReference>
<evidence type="ECO:0000256" key="6">
    <source>
        <dbReference type="ARBA" id="ARBA00023136"/>
    </source>
</evidence>
<dbReference type="OrthoDB" id="9809206at2"/>
<evidence type="ECO:0000256" key="7">
    <source>
        <dbReference type="RuleBase" id="RU369025"/>
    </source>
</evidence>
<keyword evidence="7" id="KW-0813">Transport</keyword>
<dbReference type="AlphaFoldDB" id="K2JJF3"/>
<dbReference type="InterPro" id="IPR006686">
    <property type="entry name" value="MscS_channel_CS"/>
</dbReference>
<proteinExistence type="inferred from homology"/>
<evidence type="ECO:0000256" key="4">
    <source>
        <dbReference type="ARBA" id="ARBA00022692"/>
    </source>
</evidence>
<keyword evidence="12" id="KW-1185">Reference proteome</keyword>
<sequence length="277" mass="30545">MLKIEDADKYVDQGIELVMAYAPKLVLAIIVLLVGLWLIKGFAKVVDKGMESRKVEATLRHFLRNMVSIIFKILLLISVASLVGIETTSFVAVVGAAGLAIGLALQGSLANFAGGVLILFFRPFKVGDFIQTNGYSGTVKEIQIFNTIMTTPDNKRVIIPNGKVSNDSLINFSAEATRRVDFVFGVSYGANIDQVKATLKELLDADTRIHKDPAPMVVLSELADSSVNFTVRAWVDAANYWPVFFDTMETVKKTFDTKGIEIPFPQRDVHLYQHGDK</sequence>
<keyword evidence="5 7" id="KW-1133">Transmembrane helix</keyword>
<dbReference type="Pfam" id="PF05552">
    <property type="entry name" value="MS_channel_1st_1"/>
    <property type="match status" value="1"/>
</dbReference>
<dbReference type="RefSeq" id="WP_008485598.1">
    <property type="nucleotide sequence ID" value="NZ_AMRI01000020.1"/>
</dbReference>
<reference evidence="11 12" key="1">
    <citation type="journal article" date="2012" name="J. Bacteriol.">
        <title>Genome Sequence of Gallaecimonas xiamenensis Type Strain 3-C-1.</title>
        <authorList>
            <person name="Lai Q."/>
            <person name="Wang L."/>
            <person name="Wang W."/>
            <person name="Shao Z."/>
        </authorList>
    </citation>
    <scope>NUCLEOTIDE SEQUENCE [LARGE SCALE GENOMIC DNA]</scope>
    <source>
        <strain evidence="11 12">3-C-1</strain>
    </source>
</reference>
<evidence type="ECO:0000259" key="8">
    <source>
        <dbReference type="Pfam" id="PF00924"/>
    </source>
</evidence>
<feature type="domain" description="Mechanosensitive ion channel transmembrane helices 2/3" evidence="10">
    <location>
        <begin position="67"/>
        <end position="106"/>
    </location>
</feature>
<feature type="domain" description="Mechanosensitive ion channel MscS C-terminal" evidence="9">
    <location>
        <begin position="180"/>
        <end position="262"/>
    </location>
</feature>
<organism evidence="11 12">
    <name type="scientific">Gallaecimonas xiamenensis 3-C-1</name>
    <dbReference type="NCBI Taxonomy" id="745411"/>
    <lineage>
        <taxon>Bacteria</taxon>
        <taxon>Pseudomonadati</taxon>
        <taxon>Pseudomonadota</taxon>
        <taxon>Gammaproteobacteria</taxon>
        <taxon>Enterobacterales</taxon>
        <taxon>Gallaecimonadaceae</taxon>
        <taxon>Gallaecimonas</taxon>
    </lineage>
</organism>
<keyword evidence="6 7" id="KW-0472">Membrane</keyword>
<evidence type="ECO:0000256" key="3">
    <source>
        <dbReference type="ARBA" id="ARBA00022475"/>
    </source>
</evidence>
<dbReference type="Pfam" id="PF00924">
    <property type="entry name" value="MS_channel_2nd"/>
    <property type="match status" value="1"/>
</dbReference>
<comment type="caution">
    <text evidence="7">Lacks conserved residue(s) required for the propagation of feature annotation.</text>
</comment>
<dbReference type="InterPro" id="IPR008910">
    <property type="entry name" value="MSC_TM_helix"/>
</dbReference>
<dbReference type="Pfam" id="PF21088">
    <property type="entry name" value="MS_channel_1st"/>
    <property type="match status" value="1"/>
</dbReference>
<keyword evidence="7" id="KW-0407">Ion channel</keyword>
<protein>
    <recommendedName>
        <fullName evidence="7">Small-conductance mechanosensitive channel</fullName>
    </recommendedName>
</protein>
<evidence type="ECO:0000259" key="10">
    <source>
        <dbReference type="Pfam" id="PF21088"/>
    </source>
</evidence>
<dbReference type="EMBL" id="AMRI01000020">
    <property type="protein sequence ID" value="EKE70644.1"/>
    <property type="molecule type" value="Genomic_DNA"/>
</dbReference>
<comment type="function">
    <text evidence="7">Mechanosensitive channel that participates in the regulation of osmotic pressure changes within the cell, opening in response to stretch forces in the membrane lipid bilayer, without the need for other proteins. Contributes to normal resistance to hypoosmotic shock. Forms an ion channel of 1.0 nanosiemens conductance with a slight preference for anions.</text>
</comment>
<evidence type="ECO:0000256" key="1">
    <source>
        <dbReference type="ARBA" id="ARBA00004651"/>
    </source>
</evidence>
<dbReference type="Pfam" id="PF21082">
    <property type="entry name" value="MS_channel_3rd"/>
    <property type="match status" value="1"/>
</dbReference>
<keyword evidence="7" id="KW-0997">Cell inner membrane</keyword>
<evidence type="ECO:0000256" key="2">
    <source>
        <dbReference type="ARBA" id="ARBA00008017"/>
    </source>
</evidence>
<dbReference type="PROSITE" id="PS01246">
    <property type="entry name" value="UPF0003"/>
    <property type="match status" value="1"/>
</dbReference>
<comment type="subcellular location">
    <subcellularLocation>
        <location evidence="7">Cell inner membrane</location>
        <topology evidence="7">Multi-pass membrane protein</topology>
    </subcellularLocation>
    <subcellularLocation>
        <location evidence="1">Cell membrane</location>
        <topology evidence="1">Multi-pass membrane protein</topology>
    </subcellularLocation>
</comment>
<evidence type="ECO:0000256" key="5">
    <source>
        <dbReference type="ARBA" id="ARBA00022989"/>
    </source>
</evidence>
<accession>K2JJF3</accession>
<feature type="domain" description="Mechanosensitive ion channel MscS" evidence="8">
    <location>
        <begin position="108"/>
        <end position="173"/>
    </location>
</feature>
<feature type="transmembrane region" description="Helical" evidence="7">
    <location>
        <begin position="62"/>
        <end position="85"/>
    </location>
</feature>
<dbReference type="InterPro" id="IPR049142">
    <property type="entry name" value="MS_channel_1st"/>
</dbReference>
<feature type="transmembrane region" description="Helical" evidence="7">
    <location>
        <begin position="20"/>
        <end position="42"/>
    </location>
</feature>
<dbReference type="Gene3D" id="3.30.70.100">
    <property type="match status" value="1"/>
</dbReference>
<comment type="similarity">
    <text evidence="2 7">Belongs to the MscS (TC 1.A.23) family.</text>
</comment>